<name>A0A7M1B6G6_9BACT</name>
<keyword evidence="1" id="KW-1133">Transmembrane helix</keyword>
<dbReference type="EMBL" id="CP041235">
    <property type="protein sequence ID" value="QOP44348.1"/>
    <property type="molecule type" value="Genomic_DNA"/>
</dbReference>
<keyword evidence="1" id="KW-0472">Membrane</keyword>
<reference evidence="2 3" key="1">
    <citation type="submission" date="2019-06" db="EMBL/GenBank/DDBJ databases">
        <title>Sulfurimonas gotlandica sp. nov., a chemoautotrophic and psychrotolerant epsilonproteobacterium isolated from a pelagic redoxcline, and an emended description of the genus Sulfurimonas.</title>
        <authorList>
            <person name="Wang S."/>
            <person name="Jiang L."/>
            <person name="Shao Z."/>
        </authorList>
    </citation>
    <scope>NUCLEOTIDE SEQUENCE [LARGE SCALE GENOMIC DNA]</scope>
    <source>
        <strain evidence="2 3">S2-6</strain>
    </source>
</reference>
<organism evidence="2 3">
    <name type="scientific">Sulfurimonas sediminis</name>
    <dbReference type="NCBI Taxonomy" id="2590020"/>
    <lineage>
        <taxon>Bacteria</taxon>
        <taxon>Pseudomonadati</taxon>
        <taxon>Campylobacterota</taxon>
        <taxon>Epsilonproteobacteria</taxon>
        <taxon>Campylobacterales</taxon>
        <taxon>Sulfurimonadaceae</taxon>
        <taxon>Sulfurimonas</taxon>
    </lineage>
</organism>
<keyword evidence="1" id="KW-0812">Transmembrane</keyword>
<keyword evidence="3" id="KW-1185">Reference proteome</keyword>
<dbReference type="RefSeq" id="WP_193150490.1">
    <property type="nucleotide sequence ID" value="NZ_CP041235.1"/>
</dbReference>
<proteinExistence type="predicted"/>
<dbReference type="Proteomes" id="UP000593719">
    <property type="component" value="Chromosome"/>
</dbReference>
<evidence type="ECO:0000313" key="2">
    <source>
        <dbReference type="EMBL" id="QOP44348.1"/>
    </source>
</evidence>
<evidence type="ECO:0000256" key="1">
    <source>
        <dbReference type="SAM" id="Phobius"/>
    </source>
</evidence>
<dbReference type="AlphaFoldDB" id="A0A7M1B6G6"/>
<gene>
    <name evidence="2" type="ORF">FJR45_10480</name>
</gene>
<accession>A0A7M1B6G6</accession>
<evidence type="ECO:0000313" key="3">
    <source>
        <dbReference type="Proteomes" id="UP000593719"/>
    </source>
</evidence>
<sequence>MKTKHNFRNAFGMGQIMAMLLVVLPTLAFIITLMIDYWSVMQEDYKLKLIANQTSTVLDSEKDLRSNTLNATLNTEVGSRLCPKGTTISFSAPADATLRGQVIVTIKYTHNGPYFKNKTLSTQMQTYSYHDQNISITGTCQ</sequence>
<feature type="transmembrane region" description="Helical" evidence="1">
    <location>
        <begin position="16"/>
        <end position="38"/>
    </location>
</feature>
<evidence type="ECO:0008006" key="4">
    <source>
        <dbReference type="Google" id="ProtNLM"/>
    </source>
</evidence>
<dbReference type="KEGG" id="ssei:FJR45_10480"/>
<protein>
    <recommendedName>
        <fullName evidence="4">Pilus assembly protein</fullName>
    </recommendedName>
</protein>